<evidence type="ECO:0000313" key="1">
    <source>
        <dbReference type="EMBL" id="HIS97689.1"/>
    </source>
</evidence>
<protein>
    <submittedName>
        <fullName evidence="1">DUF177 domain-containing protein</fullName>
    </submittedName>
</protein>
<reference evidence="1" key="2">
    <citation type="journal article" date="2021" name="PeerJ">
        <title>Extensive microbial diversity within the chicken gut microbiome revealed by metagenomics and culture.</title>
        <authorList>
            <person name="Gilroy R."/>
            <person name="Ravi A."/>
            <person name="Getino M."/>
            <person name="Pursley I."/>
            <person name="Horton D.L."/>
            <person name="Alikhan N.F."/>
            <person name="Baker D."/>
            <person name="Gharbi K."/>
            <person name="Hall N."/>
            <person name="Watson M."/>
            <person name="Adriaenssens E.M."/>
            <person name="Foster-Nyarko E."/>
            <person name="Jarju S."/>
            <person name="Secka A."/>
            <person name="Antonio M."/>
            <person name="Oren A."/>
            <person name="Chaudhuri R.R."/>
            <person name="La Ragione R."/>
            <person name="Hildebrand F."/>
            <person name="Pallen M.J."/>
        </authorList>
    </citation>
    <scope>NUCLEOTIDE SEQUENCE</scope>
    <source>
        <strain evidence="1">ChiHecec3B27-6122</strain>
    </source>
</reference>
<dbReference type="Pfam" id="PF02620">
    <property type="entry name" value="YceD"/>
    <property type="match status" value="1"/>
</dbReference>
<sequence length="164" mass="18163">MKLDLREIIDVPGGRVSFEQELSTERLGSPSILKYDRGPSAAGVVENTAGVLTARGTIEAAMTCVCDRCGAEFKSEKRLDFEVPVVPMGESEEPEVFELEGDWLDLDDLLETVYILDMDTKYLCREDCKGVCPECGKDLNEGPCSCRKKPDPRLAVLEQLLDNN</sequence>
<comment type="caution">
    <text evidence="1">The sequence shown here is derived from an EMBL/GenBank/DDBJ whole genome shotgun (WGS) entry which is preliminary data.</text>
</comment>
<evidence type="ECO:0000313" key="2">
    <source>
        <dbReference type="Proteomes" id="UP000886876"/>
    </source>
</evidence>
<dbReference type="EMBL" id="DVJS01000170">
    <property type="protein sequence ID" value="HIS97689.1"/>
    <property type="molecule type" value="Genomic_DNA"/>
</dbReference>
<organism evidence="1 2">
    <name type="scientific">Candidatus Scatomorpha pullistercoris</name>
    <dbReference type="NCBI Taxonomy" id="2840929"/>
    <lineage>
        <taxon>Bacteria</taxon>
        <taxon>Bacillati</taxon>
        <taxon>Bacillota</taxon>
        <taxon>Clostridia</taxon>
        <taxon>Eubacteriales</taxon>
        <taxon>Candidatus Scatomorpha</taxon>
    </lineage>
</organism>
<dbReference type="Proteomes" id="UP000886876">
    <property type="component" value="Unassembled WGS sequence"/>
</dbReference>
<dbReference type="InterPro" id="IPR003772">
    <property type="entry name" value="YceD"/>
</dbReference>
<dbReference type="AlphaFoldDB" id="A0A9D1K8T6"/>
<proteinExistence type="predicted"/>
<accession>A0A9D1K8T6</accession>
<name>A0A9D1K8T6_9FIRM</name>
<reference evidence="1" key="1">
    <citation type="submission" date="2020-10" db="EMBL/GenBank/DDBJ databases">
        <authorList>
            <person name="Gilroy R."/>
        </authorList>
    </citation>
    <scope>NUCLEOTIDE SEQUENCE</scope>
    <source>
        <strain evidence="1">ChiHecec3B27-6122</strain>
    </source>
</reference>
<gene>
    <name evidence="1" type="ORF">IAD42_06920</name>
</gene>